<keyword evidence="4" id="KW-0808">Transferase</keyword>
<evidence type="ECO:0000313" key="6">
    <source>
        <dbReference type="Proteomes" id="UP000273270"/>
    </source>
</evidence>
<evidence type="ECO:0000259" key="1">
    <source>
        <dbReference type="Pfam" id="PF00534"/>
    </source>
</evidence>
<dbReference type="KEGG" id="ccau:EG346_04605"/>
<dbReference type="EMBL" id="CP033920">
    <property type="protein sequence ID" value="AZA47510.1"/>
    <property type="molecule type" value="Genomic_DNA"/>
</dbReference>
<dbReference type="PANTHER" id="PTHR12526:SF630">
    <property type="entry name" value="GLYCOSYLTRANSFERASE"/>
    <property type="match status" value="1"/>
</dbReference>
<evidence type="ECO:0000313" key="5">
    <source>
        <dbReference type="Proteomes" id="UP000255224"/>
    </source>
</evidence>
<protein>
    <submittedName>
        <fullName evidence="3">Glycosyltransferase family 4 protein</fullName>
    </submittedName>
    <submittedName>
        <fullName evidence="4">Probable poly(Glycerol-phosphate) alpha-glucosyltransferase</fullName>
        <ecNumber evidence="4">2.4.1.52</ecNumber>
    </submittedName>
</protein>
<dbReference type="EC" id="2.4.1.52" evidence="4"/>
<dbReference type="STRING" id="297244.SAMN05421639_103356"/>
<dbReference type="SUPFAM" id="SSF53756">
    <property type="entry name" value="UDP-Glycosyltransferase/glycogen phosphorylase"/>
    <property type="match status" value="1"/>
</dbReference>
<name>A0A376EL75_CHRCU</name>
<dbReference type="InterPro" id="IPR028098">
    <property type="entry name" value="Glyco_trans_4-like_N"/>
</dbReference>
<keyword evidence="6" id="KW-1185">Reference proteome</keyword>
<dbReference type="Proteomes" id="UP000255224">
    <property type="component" value="Unassembled WGS sequence"/>
</dbReference>
<evidence type="ECO:0000313" key="3">
    <source>
        <dbReference type="EMBL" id="AZA47510.1"/>
    </source>
</evidence>
<gene>
    <name evidence="4" type="primary">tagE</name>
    <name evidence="3" type="ORF">EG346_04605</name>
    <name evidence="4" type="ORF">NCTC13533_04797</name>
</gene>
<dbReference type="Proteomes" id="UP000273270">
    <property type="component" value="Chromosome"/>
</dbReference>
<sequence>MNRKKILFVYYQNIQIGGVAKVLTNLTSELVENGYDVDILFLMDTHPDFYPVNTKITKYYIDSFANKYSKFATHINKKYKFIPKIYNIHSYFYDLGSYVVLKEWIREHHHHYDTIVSCWYKLSTMLSGEKNISQKTIAWEHSSFRVGGVLYDKLFRKNYKKLKSIICINKPSVAYYEKLNKTFFIPNMIDEIFEEQKSITIDQKENIISFVGRLDKTKNVIELVKIFHDTQKTSDWKLQIIGDGPERQNITQYIKDNNLENTIFLLGIKNPYEISQLLGKSKIFAFTSLSEAFGLALVEAMFCSNAIVSYDCEFGPADIINEKNGFLIPLHNQQLFAEKLELLINNDQLLDSLIQSSYAESNTWKKEKIIQQWEKIL</sequence>
<feature type="domain" description="Glycosyltransferase subfamily 4-like N-terminal" evidence="2">
    <location>
        <begin position="16"/>
        <end position="190"/>
    </location>
</feature>
<feature type="domain" description="Glycosyl transferase family 1" evidence="1">
    <location>
        <begin position="194"/>
        <end position="357"/>
    </location>
</feature>
<dbReference type="OrthoDB" id="9811239at2"/>
<evidence type="ECO:0000259" key="2">
    <source>
        <dbReference type="Pfam" id="PF13439"/>
    </source>
</evidence>
<accession>A0A3G6LWC3</accession>
<dbReference type="RefSeq" id="WP_123877138.1">
    <property type="nucleotide sequence ID" value="NZ_CP033920.1"/>
</dbReference>
<reference evidence="6" key="3">
    <citation type="submission" date="2018-11" db="EMBL/GenBank/DDBJ databases">
        <title>Proposal to divide the Flavobacteriaceae and reorganize its genera based on Amino Acid Identity values calculated from whole genome sequences.</title>
        <authorList>
            <person name="Nicholson A.C."/>
            <person name="Gulvik C.A."/>
            <person name="Whitney A.M."/>
            <person name="Humrighouse B.W."/>
            <person name="Bell M."/>
            <person name="Holmes B."/>
            <person name="Steigerwalt A.G."/>
            <person name="Villarma A."/>
            <person name="Sheth M."/>
            <person name="Batra D."/>
            <person name="Pryor J."/>
            <person name="Bernardet J.-F."/>
            <person name="Hugo C."/>
            <person name="Kampfer P."/>
            <person name="Newman J."/>
            <person name="McQuiston J.R."/>
        </authorList>
    </citation>
    <scope>NUCLEOTIDE SEQUENCE [LARGE SCALE GENOMIC DNA]</scope>
    <source>
        <strain evidence="6">G0188</strain>
    </source>
</reference>
<dbReference type="EMBL" id="UFVQ01000003">
    <property type="protein sequence ID" value="STD10267.1"/>
    <property type="molecule type" value="Genomic_DNA"/>
</dbReference>
<accession>A0A376EL75</accession>
<dbReference type="Gene3D" id="3.40.50.2000">
    <property type="entry name" value="Glycogen Phosphorylase B"/>
    <property type="match status" value="2"/>
</dbReference>
<proteinExistence type="predicted"/>
<keyword evidence="4" id="KW-0328">Glycosyltransferase</keyword>
<dbReference type="AlphaFoldDB" id="A0A376EL75"/>
<evidence type="ECO:0000313" key="4">
    <source>
        <dbReference type="EMBL" id="STD10267.1"/>
    </source>
</evidence>
<dbReference type="GO" id="GO:0047265">
    <property type="term" value="F:poly(glycerol-phosphate) alpha-glucosyltransferase activity"/>
    <property type="evidence" value="ECO:0007669"/>
    <property type="project" value="UniProtKB-EC"/>
</dbReference>
<dbReference type="InterPro" id="IPR001296">
    <property type="entry name" value="Glyco_trans_1"/>
</dbReference>
<reference evidence="3" key="2">
    <citation type="submission" date="2018-11" db="EMBL/GenBank/DDBJ databases">
        <title>Proposal to divide the Flavobacteriaceae and reorganize its genera based on Amino Acid Identity values calculated from whole genome sequences.</title>
        <authorList>
            <person name="Nicholson A.C."/>
            <person name="Gulvik C.A."/>
            <person name="Whitney A.M."/>
            <person name="Humrighouse B.W."/>
            <person name="Bell M."/>
            <person name="Holmes B."/>
            <person name="Steigerwalt A."/>
            <person name="Villarma A."/>
            <person name="Sheth M."/>
            <person name="Batra D."/>
            <person name="Pryor J."/>
            <person name="Bernardet J.-F."/>
            <person name="Hugo C."/>
            <person name="Kampfer P."/>
            <person name="Newman J."/>
            <person name="Mcquiston J.R."/>
        </authorList>
    </citation>
    <scope>NUCLEOTIDE SEQUENCE [LARGE SCALE GENOMIC DNA]</scope>
    <source>
        <strain evidence="3">G0188</strain>
    </source>
</reference>
<dbReference type="Pfam" id="PF00534">
    <property type="entry name" value="Glycos_transf_1"/>
    <property type="match status" value="1"/>
</dbReference>
<dbReference type="Pfam" id="PF13439">
    <property type="entry name" value="Glyco_transf_4"/>
    <property type="match status" value="1"/>
</dbReference>
<dbReference type="PANTHER" id="PTHR12526">
    <property type="entry name" value="GLYCOSYLTRANSFERASE"/>
    <property type="match status" value="1"/>
</dbReference>
<reference evidence="4 5" key="1">
    <citation type="submission" date="2018-06" db="EMBL/GenBank/DDBJ databases">
        <authorList>
            <consortium name="Pathogen Informatics"/>
            <person name="Doyle S."/>
        </authorList>
    </citation>
    <scope>NUCLEOTIDE SEQUENCE [LARGE SCALE GENOMIC DNA]</scope>
    <source>
        <strain evidence="4 5">NCTC13533</strain>
    </source>
</reference>
<organism evidence="4 5">
    <name type="scientific">Chryseobacterium carnipullorum</name>
    <dbReference type="NCBI Taxonomy" id="1124835"/>
    <lineage>
        <taxon>Bacteria</taxon>
        <taxon>Pseudomonadati</taxon>
        <taxon>Bacteroidota</taxon>
        <taxon>Flavobacteriia</taxon>
        <taxon>Flavobacteriales</taxon>
        <taxon>Weeksellaceae</taxon>
        <taxon>Chryseobacterium group</taxon>
        <taxon>Chryseobacterium</taxon>
    </lineage>
</organism>